<feature type="transmembrane region" description="Helical" evidence="1">
    <location>
        <begin position="69"/>
        <end position="89"/>
    </location>
</feature>
<dbReference type="Proteomes" id="UP000291334">
    <property type="component" value="Unassembled WGS sequence"/>
</dbReference>
<evidence type="ECO:0000313" key="3">
    <source>
        <dbReference type="Proteomes" id="UP000291334"/>
    </source>
</evidence>
<accession>A0ABY1Z4N3</accession>
<dbReference type="RefSeq" id="WP_131175758.1">
    <property type="nucleotide sequence ID" value="NZ_QJUM01000016.1"/>
</dbReference>
<dbReference type="EMBL" id="QJUM01000016">
    <property type="protein sequence ID" value="TBV04384.1"/>
    <property type="molecule type" value="Genomic_DNA"/>
</dbReference>
<sequence length="405" mass="44598">MKYSFGLLLSALSTLLIATSSILALTDAGALLAIYLALYLALPALATLLIAWGCYAVRNRGGMPGSMHALMLLPSLAAASILPLGSLLAEARQHLFSERHPAIAEIHVNLSGQDLWIDPRHTSTRSGSGPDLPLAADAPERFSVLTRWPYTEEIDQGRFPYDGTRLRADYRTFPRQLGGSGEGPMTPAPLRLTAAYPDAPELALVHQYYHYADHVQVTAALHRDARLESSRARRLAHAPVLVAAANLGERAIVRIEINGQPLAMDIRERALLPVDSCWNGYPDLGPALLPLDAPWRVRWQEARAPYAWREADVTLPPQPLDDAQRRTARLPRVLLYFAPDGQVLAERFQEIELDNDRIGVVNSGVPEALPVPAPCGSALERYNLTHVEPLSQPWLRPPRPPRADR</sequence>
<name>A0ABY1Z4N3_9GAMM</name>
<evidence type="ECO:0000313" key="2">
    <source>
        <dbReference type="EMBL" id="TBV04384.1"/>
    </source>
</evidence>
<reference evidence="2 3" key="1">
    <citation type="submission" date="2018-06" db="EMBL/GenBank/DDBJ databases">
        <title>Three novel Pseudomonas species isolated from symptomatic oak.</title>
        <authorList>
            <person name="Bueno-Gonzalez V."/>
            <person name="Brady C."/>
        </authorList>
    </citation>
    <scope>NUCLEOTIDE SEQUENCE [LARGE SCALE GENOMIC DNA]</scope>
    <source>
        <strain evidence="2 3">P26B</strain>
    </source>
</reference>
<keyword evidence="1" id="KW-1133">Transmembrane helix</keyword>
<gene>
    <name evidence="2" type="ORF">DNK34_14555</name>
</gene>
<keyword evidence="1" id="KW-0472">Membrane</keyword>
<keyword evidence="3" id="KW-1185">Reference proteome</keyword>
<protein>
    <submittedName>
        <fullName evidence="2">Uncharacterized protein</fullName>
    </submittedName>
</protein>
<feature type="transmembrane region" description="Helical" evidence="1">
    <location>
        <begin position="34"/>
        <end position="57"/>
    </location>
</feature>
<comment type="caution">
    <text evidence="2">The sequence shown here is derived from an EMBL/GenBank/DDBJ whole genome shotgun (WGS) entry which is preliminary data.</text>
</comment>
<evidence type="ECO:0000256" key="1">
    <source>
        <dbReference type="SAM" id="Phobius"/>
    </source>
</evidence>
<keyword evidence="1" id="KW-0812">Transmembrane</keyword>
<organism evidence="2 3">
    <name type="scientific">Phytopseudomonas dryadis</name>
    <dbReference type="NCBI Taxonomy" id="2487520"/>
    <lineage>
        <taxon>Bacteria</taxon>
        <taxon>Pseudomonadati</taxon>
        <taxon>Pseudomonadota</taxon>
        <taxon>Gammaproteobacteria</taxon>
        <taxon>Pseudomonadales</taxon>
        <taxon>Pseudomonadaceae</taxon>
        <taxon>Phytopseudomonas</taxon>
    </lineage>
</organism>
<proteinExistence type="predicted"/>